<dbReference type="EMBL" id="CP006670">
    <property type="protein sequence ID" value="EHR79129.1"/>
    <property type="molecule type" value="Genomic_DNA"/>
</dbReference>
<dbReference type="GeneID" id="16549373"/>
<dbReference type="STRING" id="523849.OCC_01329"/>
<evidence type="ECO:0000313" key="2">
    <source>
        <dbReference type="EMBL" id="EHR79129.1"/>
    </source>
</evidence>
<protein>
    <recommendedName>
        <fullName evidence="1">Glycosyltransferase subfamily 4-like N-terminal domain-containing protein</fullName>
    </recommendedName>
</protein>
<dbReference type="PaxDb" id="523849-OCC_01329"/>
<dbReference type="SUPFAM" id="SSF53756">
    <property type="entry name" value="UDP-Glycosyltransferase/glycogen phosphorylase"/>
    <property type="match status" value="1"/>
</dbReference>
<dbReference type="Gene3D" id="3.40.50.2000">
    <property type="entry name" value="Glycogen Phosphorylase B"/>
    <property type="match status" value="2"/>
</dbReference>
<dbReference type="KEGG" id="tlt:OCC_01329"/>
<name>H3ZLJ1_THELN</name>
<dbReference type="PANTHER" id="PTHR12526">
    <property type="entry name" value="GLYCOSYLTRANSFERASE"/>
    <property type="match status" value="1"/>
</dbReference>
<keyword evidence="3" id="KW-1185">Reference proteome</keyword>
<dbReference type="InterPro" id="IPR028098">
    <property type="entry name" value="Glyco_trans_4-like_N"/>
</dbReference>
<dbReference type="AlphaFoldDB" id="H3ZLJ1"/>
<organism evidence="2 3">
    <name type="scientific">Thermococcus litoralis (strain ATCC 51850 / DSM 5473 / JCM 8560 / NS-C)</name>
    <dbReference type="NCBI Taxonomy" id="523849"/>
    <lineage>
        <taxon>Archaea</taxon>
        <taxon>Methanobacteriati</taxon>
        <taxon>Methanobacteriota</taxon>
        <taxon>Thermococci</taxon>
        <taxon>Thermococcales</taxon>
        <taxon>Thermococcaceae</taxon>
        <taxon>Thermococcus</taxon>
    </lineage>
</organism>
<dbReference type="RefSeq" id="WP_004067306.1">
    <property type="nucleotide sequence ID" value="NC_022084.1"/>
</dbReference>
<dbReference type="OrthoDB" id="132546at2157"/>
<dbReference type="Pfam" id="PF13692">
    <property type="entry name" value="Glyco_trans_1_4"/>
    <property type="match status" value="1"/>
</dbReference>
<feature type="domain" description="Glycosyltransferase subfamily 4-like N-terminal" evidence="1">
    <location>
        <begin position="30"/>
        <end position="213"/>
    </location>
</feature>
<evidence type="ECO:0000259" key="1">
    <source>
        <dbReference type="Pfam" id="PF13439"/>
    </source>
</evidence>
<reference evidence="2 3" key="1">
    <citation type="journal article" date="2012" name="J. Bacteriol.">
        <title>Genome sequence of the model hyperthermophilic archaeon Thermococcus litoralis NS-C.</title>
        <authorList>
            <person name="Gardner A.F."/>
            <person name="Kumar S."/>
            <person name="Perler F.B."/>
        </authorList>
    </citation>
    <scope>NUCLEOTIDE SEQUENCE [LARGE SCALE GENOMIC DNA]</scope>
    <source>
        <strain evidence="3">ATCC 51850 / DSM 5473 / JCM 8560 / NS-C</strain>
    </source>
</reference>
<accession>H3ZLJ1</accession>
<gene>
    <name evidence="2" type="ORF">OCC_01329</name>
</gene>
<dbReference type="Pfam" id="PF13439">
    <property type="entry name" value="Glyco_transf_4"/>
    <property type="match status" value="1"/>
</dbReference>
<evidence type="ECO:0000313" key="3">
    <source>
        <dbReference type="Proteomes" id="UP000015502"/>
    </source>
</evidence>
<proteinExistence type="predicted"/>
<dbReference type="HOGENOM" id="CLU_784408_0_0_2"/>
<sequence length="400" mass="45886">MSCSETEKLSTILIISPHTKVRLNENPTEGVESRVSSIAGILAGKDREVIVLEPSDLKKEDDQGNIIREYFYAFDFIKIKNMRLGSYFLSLNPFYQSKLFKILKKYSPSIILVSQPWGLFSTWLIAKKIFGLKSFIIQDSHNVEKEYAKIISKDKSIPAFIKLFYIVTIGWIEKLALRYADCTLAISWENKRKFVEEYRVYPEKIRVLPPLINYSSYPKRRKGALKRDKSQILAVFHGIYRTVQNREAIDIIVRELVPKLKQYKNFKFIIFGKGVPKIERDNLYSLGFVENVYSTLQECDIAVVPLISGEGVKLKMLDYMVVGLPIVTTKKGAEGLELVNGKHAIIVDDVDEEFIRAVENLIKNPKARKKLGYHANKLVKMHYNNEKVKIGNPLKGGEVL</sequence>
<dbReference type="Proteomes" id="UP000015502">
    <property type="component" value="Chromosome"/>
</dbReference>